<comment type="caution">
    <text evidence="1">The sequence shown here is derived from an EMBL/GenBank/DDBJ whole genome shotgun (WGS) entry which is preliminary data.</text>
</comment>
<dbReference type="Proteomes" id="UP000177370">
    <property type="component" value="Unassembled WGS sequence"/>
</dbReference>
<organism evidence="1 2">
    <name type="scientific">Candidatus Nomurabacteria bacterium RIFCSPHIGHO2_01_FULL_40_24b</name>
    <dbReference type="NCBI Taxonomy" id="1801739"/>
    <lineage>
        <taxon>Bacteria</taxon>
        <taxon>Candidatus Nomuraibacteriota</taxon>
    </lineage>
</organism>
<dbReference type="EMBL" id="MFTP01000021">
    <property type="protein sequence ID" value="OGI65304.1"/>
    <property type="molecule type" value="Genomic_DNA"/>
</dbReference>
<dbReference type="AlphaFoldDB" id="A0A1F6V756"/>
<name>A0A1F6V756_9BACT</name>
<reference evidence="1 2" key="1">
    <citation type="journal article" date="2016" name="Nat. Commun.">
        <title>Thousands of microbial genomes shed light on interconnected biogeochemical processes in an aquifer system.</title>
        <authorList>
            <person name="Anantharaman K."/>
            <person name="Brown C.T."/>
            <person name="Hug L.A."/>
            <person name="Sharon I."/>
            <person name="Castelle C.J."/>
            <person name="Probst A.J."/>
            <person name="Thomas B.C."/>
            <person name="Singh A."/>
            <person name="Wilkins M.J."/>
            <person name="Karaoz U."/>
            <person name="Brodie E.L."/>
            <person name="Williams K.H."/>
            <person name="Hubbard S.S."/>
            <person name="Banfield J.F."/>
        </authorList>
    </citation>
    <scope>NUCLEOTIDE SEQUENCE [LARGE SCALE GENOMIC DNA]</scope>
</reference>
<accession>A0A1F6V756</accession>
<evidence type="ECO:0008006" key="3">
    <source>
        <dbReference type="Google" id="ProtNLM"/>
    </source>
</evidence>
<gene>
    <name evidence="1" type="ORF">A2647_05115</name>
</gene>
<dbReference type="Pfam" id="PF14076">
    <property type="entry name" value="DUF4258"/>
    <property type="match status" value="1"/>
</dbReference>
<sequence length="71" mass="8493">MKLSFTRHARIRIIERNVRISYIKQVLKNPDYKSPTYKNAIRVRGRVGNKVLEIIYKATINRIVIITLYYL</sequence>
<evidence type="ECO:0000313" key="1">
    <source>
        <dbReference type="EMBL" id="OGI65304.1"/>
    </source>
</evidence>
<dbReference type="InterPro" id="IPR025354">
    <property type="entry name" value="DUF4258"/>
</dbReference>
<protein>
    <recommendedName>
        <fullName evidence="3">DUF4258 domain-containing protein</fullName>
    </recommendedName>
</protein>
<evidence type="ECO:0000313" key="2">
    <source>
        <dbReference type="Proteomes" id="UP000177370"/>
    </source>
</evidence>
<proteinExistence type="predicted"/>